<sequence>MFFTLIATLFAGLAGAGMVMLLRTVLKDRVPKWATPIAAGAAMIAATIGSEYAWYDGTLQTLPAGMEVVATRENQSWWRPWTFVVPYTDGFVAVDQSSVRTNDAVPGVHLLNVYVFARWQAATQIPSLVDCIGSRRADVIDGIEFDENGAPIDADWREVTPDDALLAAVCGEAVS</sequence>
<dbReference type="Proteomes" id="UP000281343">
    <property type="component" value="Unassembled WGS sequence"/>
</dbReference>
<organism evidence="1 2">
    <name type="scientific">Rhodophyticola porphyridii</name>
    <dbReference type="NCBI Taxonomy" id="1852017"/>
    <lineage>
        <taxon>Bacteria</taxon>
        <taxon>Pseudomonadati</taxon>
        <taxon>Pseudomonadota</taxon>
        <taxon>Alphaproteobacteria</taxon>
        <taxon>Rhodobacterales</taxon>
        <taxon>Roseobacteraceae</taxon>
        <taxon>Rhodophyticola</taxon>
    </lineage>
</organism>
<comment type="caution">
    <text evidence="1">The sequence shown here is derived from an EMBL/GenBank/DDBJ whole genome shotgun (WGS) entry which is preliminary data.</text>
</comment>
<proteinExistence type="predicted"/>
<accession>A0A3L9Y1T8</accession>
<dbReference type="EMBL" id="RCNT01000008">
    <property type="protein sequence ID" value="RMA41198.1"/>
    <property type="molecule type" value="Genomic_DNA"/>
</dbReference>
<evidence type="ECO:0000313" key="1">
    <source>
        <dbReference type="EMBL" id="RMA41198.1"/>
    </source>
</evidence>
<protein>
    <submittedName>
        <fullName evidence="1">Uncharacterized protein</fullName>
    </submittedName>
</protein>
<gene>
    <name evidence="1" type="ORF">D9R08_15185</name>
</gene>
<dbReference type="OrthoDB" id="8601734at2"/>
<reference evidence="1 2" key="1">
    <citation type="submission" date="2018-10" db="EMBL/GenBank/DDBJ databases">
        <authorList>
            <person name="Jung H.S."/>
            <person name="Jeon C.O."/>
        </authorList>
    </citation>
    <scope>NUCLEOTIDE SEQUENCE [LARGE SCALE GENOMIC DNA]</scope>
    <source>
        <strain evidence="1 2">MA-7-27</strain>
    </source>
</reference>
<dbReference type="AlphaFoldDB" id="A0A3L9Y1T8"/>
<dbReference type="RefSeq" id="WP_121898917.1">
    <property type="nucleotide sequence ID" value="NZ_RCNT01000008.1"/>
</dbReference>
<keyword evidence="2" id="KW-1185">Reference proteome</keyword>
<name>A0A3L9Y1T8_9RHOB</name>
<evidence type="ECO:0000313" key="2">
    <source>
        <dbReference type="Proteomes" id="UP000281343"/>
    </source>
</evidence>